<keyword evidence="1" id="KW-0723">Serine/threonine-protein kinase</keyword>
<dbReference type="AlphaFoldDB" id="A0A1J4K0T5"/>
<dbReference type="VEuPathDB" id="TrichDB:TRFO_29281"/>
<name>A0A1J4K0T5_9EUKA</name>
<dbReference type="InterPro" id="IPR000719">
    <property type="entry name" value="Prot_kinase_dom"/>
</dbReference>
<dbReference type="PROSITE" id="PS00108">
    <property type="entry name" value="PROTEIN_KINASE_ST"/>
    <property type="match status" value="1"/>
</dbReference>
<evidence type="ECO:0000313" key="7">
    <source>
        <dbReference type="Proteomes" id="UP000179807"/>
    </source>
</evidence>
<comment type="caution">
    <text evidence="6">The sequence shown here is derived from an EMBL/GenBank/DDBJ whole genome shotgun (WGS) entry which is preliminary data.</text>
</comment>
<dbReference type="GO" id="GO:0007165">
    <property type="term" value="P:signal transduction"/>
    <property type="evidence" value="ECO:0007669"/>
    <property type="project" value="TreeGrafter"/>
</dbReference>
<keyword evidence="7" id="KW-1185">Reference proteome</keyword>
<evidence type="ECO:0000256" key="4">
    <source>
        <dbReference type="PROSITE-ProRule" id="PRU10141"/>
    </source>
</evidence>
<keyword evidence="1" id="KW-0808">Transferase</keyword>
<dbReference type="InterPro" id="IPR008271">
    <property type="entry name" value="Ser/Thr_kinase_AS"/>
</dbReference>
<dbReference type="Proteomes" id="UP000179807">
    <property type="component" value="Unassembled WGS sequence"/>
</dbReference>
<dbReference type="InterPro" id="IPR001245">
    <property type="entry name" value="Ser-Thr/Tyr_kinase_cat_dom"/>
</dbReference>
<dbReference type="PROSITE" id="PS00107">
    <property type="entry name" value="PROTEIN_KINASE_ATP"/>
    <property type="match status" value="1"/>
</dbReference>
<dbReference type="InterPro" id="IPR017441">
    <property type="entry name" value="Protein_kinase_ATP_BS"/>
</dbReference>
<proteinExistence type="predicted"/>
<dbReference type="GO" id="GO:0005524">
    <property type="term" value="F:ATP binding"/>
    <property type="evidence" value="ECO:0007669"/>
    <property type="project" value="UniProtKB-UniRule"/>
</dbReference>
<evidence type="ECO:0000256" key="1">
    <source>
        <dbReference type="ARBA" id="ARBA00022527"/>
    </source>
</evidence>
<evidence type="ECO:0000256" key="2">
    <source>
        <dbReference type="ARBA" id="ARBA00022741"/>
    </source>
</evidence>
<dbReference type="GO" id="GO:0004674">
    <property type="term" value="F:protein serine/threonine kinase activity"/>
    <property type="evidence" value="ECO:0007669"/>
    <property type="project" value="UniProtKB-KW"/>
</dbReference>
<dbReference type="InterPro" id="IPR050167">
    <property type="entry name" value="Ser_Thr_protein_kinase"/>
</dbReference>
<dbReference type="GeneID" id="94841395"/>
<dbReference type="PROSITE" id="PS50011">
    <property type="entry name" value="PROTEIN_KINASE_DOM"/>
    <property type="match status" value="1"/>
</dbReference>
<feature type="binding site" evidence="4">
    <location>
        <position position="245"/>
    </location>
    <ligand>
        <name>ATP</name>
        <dbReference type="ChEBI" id="CHEBI:30616"/>
    </ligand>
</feature>
<keyword evidence="1" id="KW-0418">Kinase</keyword>
<dbReference type="InterPro" id="IPR011009">
    <property type="entry name" value="Kinase-like_dom_sf"/>
</dbReference>
<accession>A0A1J4K0T5</accession>
<dbReference type="PANTHER" id="PTHR23257">
    <property type="entry name" value="SERINE-THREONINE PROTEIN KINASE"/>
    <property type="match status" value="1"/>
</dbReference>
<reference evidence="6" key="1">
    <citation type="submission" date="2016-10" db="EMBL/GenBank/DDBJ databases">
        <authorList>
            <person name="Benchimol M."/>
            <person name="Almeida L.G."/>
            <person name="Vasconcelos A.T."/>
            <person name="Perreira-Neves A."/>
            <person name="Rosa I.A."/>
            <person name="Tasca T."/>
            <person name="Bogo M.R."/>
            <person name="de Souza W."/>
        </authorList>
    </citation>
    <scope>NUCLEOTIDE SEQUENCE [LARGE SCALE GENOMIC DNA]</scope>
    <source>
        <strain evidence="6">K</strain>
    </source>
</reference>
<gene>
    <name evidence="6" type="ORF">TRFO_29281</name>
</gene>
<evidence type="ECO:0000313" key="6">
    <source>
        <dbReference type="EMBL" id="OHT03358.1"/>
    </source>
</evidence>
<dbReference type="Pfam" id="PF00069">
    <property type="entry name" value="Pkinase"/>
    <property type="match status" value="1"/>
</dbReference>
<dbReference type="SUPFAM" id="SSF56112">
    <property type="entry name" value="Protein kinase-like (PK-like)"/>
    <property type="match status" value="1"/>
</dbReference>
<dbReference type="PRINTS" id="PR00109">
    <property type="entry name" value="TYRKINASE"/>
</dbReference>
<dbReference type="EMBL" id="MLAK01000830">
    <property type="protein sequence ID" value="OHT03358.1"/>
    <property type="molecule type" value="Genomic_DNA"/>
</dbReference>
<evidence type="ECO:0000259" key="5">
    <source>
        <dbReference type="PROSITE" id="PS50011"/>
    </source>
</evidence>
<dbReference type="SMART" id="SM00220">
    <property type="entry name" value="S_TKc"/>
    <property type="match status" value="1"/>
</dbReference>
<protein>
    <recommendedName>
        <fullName evidence="5">Protein kinase domain-containing protein</fullName>
    </recommendedName>
</protein>
<dbReference type="GO" id="GO:0005737">
    <property type="term" value="C:cytoplasm"/>
    <property type="evidence" value="ECO:0007669"/>
    <property type="project" value="TreeGrafter"/>
</dbReference>
<sequence length="1039" mass="120538">MSCPKHFHNKNNEPLLRLRDNHKKTNKSQANGFAFQDIPDYNSHHQQSASKVNGNRIKSLKNKFSLLSFRKKDRLENCQNNCENYVYSDLSTISSSNNASISCLNSFSYPSHNELKPFPTLVPIQKDNIERSSLENIKENAESKVDLSHDESKSSVFDRTVRLSFSNKVISIPINVDHLKGRKQYVLTDPYERLKRYILICMIQKHSNYLRDINDFQNVKIIGKGGFGNVWLSKDLKTGADCAVKQLFSQDLKGRKLTSYQREVETMIKCRNKFICPLVGFTIEPPYSIITQYMPGGTLYNAVLNTDKDGKSRVPLISGTHLTISVLCIAYAMKYLHSQGVLHRDLKANNVLIGNDGLPYLADFGVSRIIENSNRRYSKDVGTHSHMAPEVYKGLEYNEKADVFSFGMLLFEVGEKRHPYVKGDDAAEKIIKGERPSFSDKSDITHQMKKLIVKCWADNPEKRPSFKEIFEVISEGKAFYRNTDTKVLKDFVKKLNKEERINETPNRRHTFYSKDQIQAKYVDSHSIIRKLTHELRQKVKTEESCEITNENNDLKEDHSNEVNVNAKCQNLLENLTNEFDSKNYEEIQQIIISNLKFSPKLIIQTQVSLIKIEKKCLDFIISQKILEAIPLDYEYSNEIMELLCIVSYYLPLSFTQEIENIIAFYREKEPLKALIVFSHYYTHLQCIEDGNLLLNQFVNNAPVYTNIEEGTKYIDFIYDIFKHHPKYFEQKISSFIVILNSFMESNNDSVLSSTLRLFCIIYKDDWKLNTCLLMSCLGKANLCNYVFHLLKKCKDLPKSHSLAKILDTFSLSNIEAMKALMNFAITSHGHARYVAKLNNWIQGENEYVYSLFMYLFAIPDLKKHLTQSKHFPELLANMALTKEDLYYRVIKSIMMSIELTERLIENLEKHGFFIIMLNSAQDQNHSEYSNGINDIIHYRKKIISIFILCARIHCVDSYKLYLPFLFEQLKKADKLKEASIYAIATISFFDEMKPLLYIPKIIDYFKRLEKIDSMERLSSRFLSNLSAYNNVNRTALNIC</sequence>
<dbReference type="PANTHER" id="PTHR23257:SF958">
    <property type="entry name" value="SERINE_THREONINE-PROTEIN KINASE WNK4"/>
    <property type="match status" value="1"/>
</dbReference>
<evidence type="ECO:0000256" key="3">
    <source>
        <dbReference type="ARBA" id="ARBA00022840"/>
    </source>
</evidence>
<keyword evidence="3 4" id="KW-0067">ATP-binding</keyword>
<dbReference type="RefSeq" id="XP_068356494.1">
    <property type="nucleotide sequence ID" value="XM_068506691.1"/>
</dbReference>
<dbReference type="Gene3D" id="1.10.510.10">
    <property type="entry name" value="Transferase(Phosphotransferase) domain 1"/>
    <property type="match status" value="1"/>
</dbReference>
<keyword evidence="2 4" id="KW-0547">Nucleotide-binding</keyword>
<organism evidence="6 7">
    <name type="scientific">Tritrichomonas foetus</name>
    <dbReference type="NCBI Taxonomy" id="1144522"/>
    <lineage>
        <taxon>Eukaryota</taxon>
        <taxon>Metamonada</taxon>
        <taxon>Parabasalia</taxon>
        <taxon>Tritrichomonadida</taxon>
        <taxon>Tritrichomonadidae</taxon>
        <taxon>Tritrichomonas</taxon>
    </lineage>
</organism>
<feature type="domain" description="Protein kinase" evidence="5">
    <location>
        <begin position="216"/>
        <end position="480"/>
    </location>
</feature>